<organism evidence="7 8">
    <name type="scientific">Callosobruchus maculatus</name>
    <name type="common">Southern cowpea weevil</name>
    <name type="synonym">Pulse bruchid</name>
    <dbReference type="NCBI Taxonomy" id="64391"/>
    <lineage>
        <taxon>Eukaryota</taxon>
        <taxon>Metazoa</taxon>
        <taxon>Ecdysozoa</taxon>
        <taxon>Arthropoda</taxon>
        <taxon>Hexapoda</taxon>
        <taxon>Insecta</taxon>
        <taxon>Pterygota</taxon>
        <taxon>Neoptera</taxon>
        <taxon>Endopterygota</taxon>
        <taxon>Coleoptera</taxon>
        <taxon>Polyphaga</taxon>
        <taxon>Cucujiformia</taxon>
        <taxon>Chrysomeloidea</taxon>
        <taxon>Chrysomelidae</taxon>
        <taxon>Bruchinae</taxon>
        <taxon>Bruchini</taxon>
        <taxon>Callosobruchus</taxon>
    </lineage>
</organism>
<proteinExistence type="inferred from homology"/>
<evidence type="ECO:0000313" key="7">
    <source>
        <dbReference type="EMBL" id="VEN53203.1"/>
    </source>
</evidence>
<evidence type="ECO:0000256" key="4">
    <source>
        <dbReference type="ARBA" id="ARBA00022490"/>
    </source>
</evidence>
<dbReference type="PANTHER" id="PTHR13072:SF0">
    <property type="entry name" value="DYNACTIN SUBUNIT 6"/>
    <property type="match status" value="1"/>
</dbReference>
<evidence type="ECO:0000313" key="8">
    <source>
        <dbReference type="Proteomes" id="UP000410492"/>
    </source>
</evidence>
<accession>A0A653CZP9</accession>
<gene>
    <name evidence="7" type="ORF">CALMAC_LOCUS13088</name>
</gene>
<keyword evidence="8" id="KW-1185">Reference proteome</keyword>
<evidence type="ECO:0000256" key="3">
    <source>
        <dbReference type="ARBA" id="ARBA00016573"/>
    </source>
</evidence>
<keyword evidence="5" id="KW-0206">Cytoskeleton</keyword>
<comment type="similarity">
    <text evidence="2">Belongs to the dynactin subunits 5/6 family. Dynactin subunit 6 subfamily.</text>
</comment>
<dbReference type="EMBL" id="CAACVG010009423">
    <property type="protein sequence ID" value="VEN53203.1"/>
    <property type="molecule type" value="Genomic_DNA"/>
</dbReference>
<evidence type="ECO:0000256" key="6">
    <source>
        <dbReference type="ARBA" id="ARBA00034687"/>
    </source>
</evidence>
<protein>
    <recommendedName>
        <fullName evidence="3">Dynactin subunit 6</fullName>
    </recommendedName>
</protein>
<name>A0A653CZP9_CALMS</name>
<dbReference type="AlphaFoldDB" id="A0A653CZP9"/>
<dbReference type="CDD" id="cd04646">
    <property type="entry name" value="LbH_Dynactin_6"/>
    <property type="match status" value="1"/>
</dbReference>
<evidence type="ECO:0000256" key="1">
    <source>
        <dbReference type="ARBA" id="ARBA00004245"/>
    </source>
</evidence>
<dbReference type="InterPro" id="IPR027777">
    <property type="entry name" value="DCTN6"/>
</dbReference>
<dbReference type="SUPFAM" id="SSF51161">
    <property type="entry name" value="Trimeric LpxA-like enzymes"/>
    <property type="match status" value="1"/>
</dbReference>
<reference evidence="7 8" key="1">
    <citation type="submission" date="2019-01" db="EMBL/GenBank/DDBJ databases">
        <authorList>
            <person name="Sayadi A."/>
        </authorList>
    </citation>
    <scope>NUCLEOTIDE SEQUENCE [LARGE SCALE GENOMIC DNA]</scope>
</reference>
<evidence type="ECO:0000256" key="5">
    <source>
        <dbReference type="ARBA" id="ARBA00023212"/>
    </source>
</evidence>
<comment type="function">
    <text evidence="6">Part of the dynactin complex that activates the molecular motor dynein for ultra-processive transport along microtubules.</text>
</comment>
<dbReference type="OrthoDB" id="2355at2759"/>
<comment type="subcellular location">
    <subcellularLocation>
        <location evidence="1">Cytoplasm</location>
        <location evidence="1">Cytoskeleton</location>
    </subcellularLocation>
</comment>
<dbReference type="Gene3D" id="2.160.10.10">
    <property type="entry name" value="Hexapeptide repeat proteins"/>
    <property type="match status" value="1"/>
</dbReference>
<keyword evidence="4" id="KW-0963">Cytoplasm</keyword>
<sequence length="183" mass="20106">MFSLPGTRRIKIFPGALVCEESKLRGDITIGTGTIVHPSAIIIAEAGPIIIGDWCLIEEQVKIVHRLPFDQQNNENTPVLIIGSNNVFEVDAVVEAPKIGNNNVFESKCFVGNKVTVSNGCTIGAGCRITDEQILPENVIIFGSNCQMREGLDRPGPQTLQMETLAKMLPNYHHIKKPNMKKE</sequence>
<evidence type="ECO:0000256" key="2">
    <source>
        <dbReference type="ARBA" id="ARBA00007719"/>
    </source>
</evidence>
<dbReference type="GO" id="GO:0005869">
    <property type="term" value="C:dynactin complex"/>
    <property type="evidence" value="ECO:0007669"/>
    <property type="project" value="InterPro"/>
</dbReference>
<dbReference type="InterPro" id="IPR011004">
    <property type="entry name" value="Trimer_LpxA-like_sf"/>
</dbReference>
<dbReference type="GO" id="GO:0070840">
    <property type="term" value="F:dynein complex binding"/>
    <property type="evidence" value="ECO:0007669"/>
    <property type="project" value="TreeGrafter"/>
</dbReference>
<dbReference type="Proteomes" id="UP000410492">
    <property type="component" value="Unassembled WGS sequence"/>
</dbReference>
<dbReference type="GO" id="GO:0007052">
    <property type="term" value="P:mitotic spindle organization"/>
    <property type="evidence" value="ECO:0007669"/>
    <property type="project" value="TreeGrafter"/>
</dbReference>
<dbReference type="PANTHER" id="PTHR13072">
    <property type="entry name" value="DYNACTIN 6"/>
    <property type="match status" value="1"/>
</dbReference>